<keyword evidence="1" id="KW-0732">Signal</keyword>
<dbReference type="RefSeq" id="WP_010683935.1">
    <property type="nucleotide sequence ID" value="NZ_CP043538.1"/>
</dbReference>
<sequence>MIRPRFAPPRTPHLACASLLLLAVAGPATAQTSGEALNADDGTGAVKVCAPVAMPRWRSMTPVPKTWTFLDCMSFSGEMGATHFQLGCLFTNVTPYAQKYAWGPMVQIAKSALAKAQPPMPNCGW</sequence>
<gene>
    <name evidence="2" type="ORF">MMSR116_27100</name>
</gene>
<dbReference type="EMBL" id="CP043538">
    <property type="protein sequence ID" value="QGY05154.1"/>
    <property type="molecule type" value="Genomic_DNA"/>
</dbReference>
<organism evidence="2 3">
    <name type="scientific">Methylobacterium mesophilicum SR1.6/6</name>
    <dbReference type="NCBI Taxonomy" id="908290"/>
    <lineage>
        <taxon>Bacteria</taxon>
        <taxon>Pseudomonadati</taxon>
        <taxon>Pseudomonadota</taxon>
        <taxon>Alphaproteobacteria</taxon>
        <taxon>Hyphomicrobiales</taxon>
        <taxon>Methylobacteriaceae</taxon>
        <taxon>Methylobacterium</taxon>
    </lineage>
</organism>
<evidence type="ECO:0000313" key="3">
    <source>
        <dbReference type="Proteomes" id="UP000012488"/>
    </source>
</evidence>
<evidence type="ECO:0000256" key="1">
    <source>
        <dbReference type="SAM" id="SignalP"/>
    </source>
</evidence>
<reference evidence="2 3" key="1">
    <citation type="journal article" date="2012" name="Genet. Mol. Biol.">
        <title>Analysis of 16S rRNA and mxaF genes revealing insights into Methylobacterium niche-specific plant association.</title>
        <authorList>
            <person name="Dourado M.N."/>
            <person name="Andreote F.D."/>
            <person name="Dini-Andreote F."/>
            <person name="Conti R."/>
            <person name="Araujo J.M."/>
            <person name="Araujo W.L."/>
        </authorList>
    </citation>
    <scope>NUCLEOTIDE SEQUENCE [LARGE SCALE GENOMIC DNA]</scope>
    <source>
        <strain evidence="2 3">SR1.6/6</strain>
    </source>
</reference>
<feature type="signal peptide" evidence="1">
    <location>
        <begin position="1"/>
        <end position="30"/>
    </location>
</feature>
<protein>
    <submittedName>
        <fullName evidence="2">Uncharacterized protein</fullName>
    </submittedName>
</protein>
<feature type="chain" id="PRO_5025371982" evidence="1">
    <location>
        <begin position="31"/>
        <end position="125"/>
    </location>
</feature>
<accession>A0A6B9FWX9</accession>
<proteinExistence type="predicted"/>
<evidence type="ECO:0000313" key="2">
    <source>
        <dbReference type="EMBL" id="QGY05154.1"/>
    </source>
</evidence>
<reference evidence="2 3" key="2">
    <citation type="journal article" date="2013" name="Genome Announc.">
        <title>Draft Genome Sequence of Methylobacterium mesophilicum Strain SR1.6/6, Isolated from Citrus sinensis.</title>
        <authorList>
            <person name="Marinho Almeida D."/>
            <person name="Dini-Andreote F."/>
            <person name="Camargo Neves A.A."/>
            <person name="Juca Ramos R.T."/>
            <person name="Andreote F.D."/>
            <person name="Carneiro A.R."/>
            <person name="Oliveira de Souza Lima A."/>
            <person name="Caracciolo Gomes de Sa P.H."/>
            <person name="Ribeiro Barbosa M.S."/>
            <person name="Araujo W.L."/>
            <person name="Silva A."/>
        </authorList>
    </citation>
    <scope>NUCLEOTIDE SEQUENCE [LARGE SCALE GENOMIC DNA]</scope>
    <source>
        <strain evidence="2 3">SR1.6/6</strain>
    </source>
</reference>
<name>A0A6B9FWX9_9HYPH</name>
<dbReference type="KEGG" id="mmes:MMSR116_27100"/>
<dbReference type="Proteomes" id="UP000012488">
    <property type="component" value="Chromosome"/>
</dbReference>
<dbReference type="AlphaFoldDB" id="A0A6B9FWX9"/>
<dbReference type="OrthoDB" id="7996813at2"/>